<accession>A0A812NEJ6</accession>
<dbReference type="OrthoDB" id="439077at2759"/>
<dbReference type="AlphaFoldDB" id="A0A812NEJ6"/>
<feature type="transmembrane region" description="Helical" evidence="1">
    <location>
        <begin position="236"/>
        <end position="256"/>
    </location>
</feature>
<gene>
    <name evidence="2" type="ORF">SNAT2548_LOCUS15885</name>
</gene>
<sequence>MITPSVQVNVINEQTLDTQTKEYYTFGESTWDLFIFIGTGDTQLGLVMVTLGDLRMMVVSGVAVSSFNLIPEQANQGIFVGIALFNFTDPDITPDTIEDTLRWRRSSGHSLSQYDDVSKSSLVARVCQLDKSLPVSGIQMNMYENIRQAPRDHWTMLCQGKYIKPEAEGVERFFTGQVLLVLDGGKGGAGTRVINASGTFTASIATYCVAGAVKALAIGRLTAVSRRRKVISSLLLFYRLVAAGLLIYVGTFFLVYTVNVTELILNAVALGIILDIDDLLFDALATTPGRHLVHQLDALPMPSFPRFRGADAKSTTMSLLSPGTHRIYFTMLAPIVQTLTDVSSAMCGGAQQFVWTLDKRRVVLMSPTDGGGWDNLSDSIQYLAVDEAESLPSVDGFLKLQHINATQYGFWVSDVSLVRETACILPEASLKSRLTESSVLSVDETVDAYNPDCGDIGNQEPILNYLRNALGNQSIRGCADAKPYCDSITKMPEWGVDGGMGFTVRMFCSETCGCKDPGGENLHIEGCPYGLGRPCWKQTAFEDAFTNAVCVEKSAEQLRNFTPWVSWVNSIQAFSQSEGNLQGKPEAAMLAQAMWDHGCGFAANLSAENVSWGTCDQWNTTFDWKWKTVSFYCPTSCILALAVFKNMSKLPQLQLPLPAYFNVPYIISCSRL</sequence>
<evidence type="ECO:0000313" key="2">
    <source>
        <dbReference type="EMBL" id="CAE7302044.1"/>
    </source>
</evidence>
<keyword evidence="1" id="KW-0812">Transmembrane</keyword>
<dbReference type="Proteomes" id="UP000604046">
    <property type="component" value="Unassembled WGS sequence"/>
</dbReference>
<name>A0A812NEJ6_9DINO</name>
<keyword evidence="1" id="KW-0472">Membrane</keyword>
<protein>
    <submittedName>
        <fullName evidence="2">Uncharacterized protein</fullName>
    </submittedName>
</protein>
<evidence type="ECO:0000256" key="1">
    <source>
        <dbReference type="SAM" id="Phobius"/>
    </source>
</evidence>
<evidence type="ECO:0000313" key="3">
    <source>
        <dbReference type="Proteomes" id="UP000604046"/>
    </source>
</evidence>
<keyword evidence="3" id="KW-1185">Reference proteome</keyword>
<organism evidence="2 3">
    <name type="scientific">Symbiodinium natans</name>
    <dbReference type="NCBI Taxonomy" id="878477"/>
    <lineage>
        <taxon>Eukaryota</taxon>
        <taxon>Sar</taxon>
        <taxon>Alveolata</taxon>
        <taxon>Dinophyceae</taxon>
        <taxon>Suessiales</taxon>
        <taxon>Symbiodiniaceae</taxon>
        <taxon>Symbiodinium</taxon>
    </lineage>
</organism>
<reference evidence="2" key="1">
    <citation type="submission" date="2021-02" db="EMBL/GenBank/DDBJ databases">
        <authorList>
            <person name="Dougan E. K."/>
            <person name="Rhodes N."/>
            <person name="Thang M."/>
            <person name="Chan C."/>
        </authorList>
    </citation>
    <scope>NUCLEOTIDE SEQUENCE</scope>
</reference>
<dbReference type="EMBL" id="CAJNDS010002068">
    <property type="protein sequence ID" value="CAE7302044.1"/>
    <property type="molecule type" value="Genomic_DNA"/>
</dbReference>
<proteinExistence type="predicted"/>
<comment type="caution">
    <text evidence="2">The sequence shown here is derived from an EMBL/GenBank/DDBJ whole genome shotgun (WGS) entry which is preliminary data.</text>
</comment>
<keyword evidence="1" id="KW-1133">Transmembrane helix</keyword>